<proteinExistence type="predicted"/>
<keyword evidence="1" id="KW-0732">Signal</keyword>
<feature type="chain" id="PRO_5004168323" description="Secreted protein" evidence="1">
    <location>
        <begin position="21"/>
        <end position="112"/>
    </location>
</feature>
<protein>
    <recommendedName>
        <fullName evidence="4">Secreted protein</fullName>
    </recommendedName>
</protein>
<dbReference type="AlphaFoldDB" id="Q0ARL1"/>
<evidence type="ECO:0000256" key="1">
    <source>
        <dbReference type="SAM" id="SignalP"/>
    </source>
</evidence>
<sequence precursor="true">MKHLLVAGLAFTLLASPALAEGMSNAIGHAVRVTDGGQSFDAWFNADGSYSDTRGVTGTWTYQGQLCIQVTTENGSSENCGPWNESLAAGESWVTNGWSDDGRSLTVQIVDG</sequence>
<accession>Q0ARL1</accession>
<evidence type="ECO:0000313" key="2">
    <source>
        <dbReference type="EMBL" id="ABI65076.1"/>
    </source>
</evidence>
<dbReference type="STRING" id="394221.Mmar10_0783"/>
<dbReference type="OrthoDB" id="7632075at2"/>
<feature type="signal peptide" evidence="1">
    <location>
        <begin position="1"/>
        <end position="20"/>
    </location>
</feature>
<name>Q0ARL1_MARMM</name>
<dbReference type="HOGENOM" id="CLU_2142893_0_0_5"/>
<organism evidence="2 3">
    <name type="scientific">Maricaulis maris (strain MCS10)</name>
    <name type="common">Caulobacter maris</name>
    <dbReference type="NCBI Taxonomy" id="394221"/>
    <lineage>
        <taxon>Bacteria</taxon>
        <taxon>Pseudomonadati</taxon>
        <taxon>Pseudomonadota</taxon>
        <taxon>Alphaproteobacteria</taxon>
        <taxon>Maricaulales</taxon>
        <taxon>Maricaulaceae</taxon>
        <taxon>Maricaulis</taxon>
    </lineage>
</organism>
<dbReference type="RefSeq" id="WP_011642723.1">
    <property type="nucleotide sequence ID" value="NC_008347.1"/>
</dbReference>
<reference evidence="2 3" key="1">
    <citation type="submission" date="2006-08" db="EMBL/GenBank/DDBJ databases">
        <title>Complete sequence of Maricaulis maris MCS10.</title>
        <authorList>
            <consortium name="US DOE Joint Genome Institute"/>
            <person name="Copeland A."/>
            <person name="Lucas S."/>
            <person name="Lapidus A."/>
            <person name="Barry K."/>
            <person name="Detter J.C."/>
            <person name="Glavina del Rio T."/>
            <person name="Hammon N."/>
            <person name="Israni S."/>
            <person name="Dalin E."/>
            <person name="Tice H."/>
            <person name="Pitluck S."/>
            <person name="Saunders E."/>
            <person name="Brettin T."/>
            <person name="Bruce D."/>
            <person name="Han C."/>
            <person name="Tapia R."/>
            <person name="Gilna P."/>
            <person name="Schmutz J."/>
            <person name="Larimer F."/>
            <person name="Land M."/>
            <person name="Hauser L."/>
            <person name="Kyrpides N."/>
            <person name="Mikhailova N."/>
            <person name="Viollier P."/>
            <person name="Stephens C."/>
            <person name="Richardson P."/>
        </authorList>
    </citation>
    <scope>NUCLEOTIDE SEQUENCE [LARGE SCALE GENOMIC DNA]</scope>
    <source>
        <strain evidence="2 3">MCS10</strain>
    </source>
</reference>
<keyword evidence="3" id="KW-1185">Reference proteome</keyword>
<dbReference type="Proteomes" id="UP000001964">
    <property type="component" value="Chromosome"/>
</dbReference>
<evidence type="ECO:0008006" key="4">
    <source>
        <dbReference type="Google" id="ProtNLM"/>
    </source>
</evidence>
<evidence type="ECO:0000313" key="3">
    <source>
        <dbReference type="Proteomes" id="UP000001964"/>
    </source>
</evidence>
<dbReference type="EMBL" id="CP000449">
    <property type="protein sequence ID" value="ABI65076.1"/>
    <property type="molecule type" value="Genomic_DNA"/>
</dbReference>
<gene>
    <name evidence="2" type="ordered locus">Mmar10_0783</name>
</gene>
<dbReference type="KEGG" id="mmr:Mmar10_0783"/>